<sequence>MIKIPERIGKLPILFVVTVIVPTMISAVYFSLSSDVYISESRFVVRSPEKSSAGGLGALFRAGGMSNDANEGYATKEYITSRDALSTLNRDGLVANAYGNENVSILNRFNPFNRGGVREKLYKYYTGKVEVAHDVTSSITALRVRAFTPQDAFEINRRLLVQAEALVNELNGRARSDLIDYANNELNEAKAAARTAALALSDYRNREGVVDPEKQATVQLQMISKLQDEMIATQTQLIQLRAFTPQNPQIPVLQNRVQSLNREIDKQTGLVAGNQKSLAATAAQFQRLQLESQLADRQLGAAISSLQDARNEARRKRAYVERIVEPNNPDYPAEPRRLRGILSTFVVGLVIWAVLSMLVSGVKEHRD</sequence>
<accession>A0ABU1X2A6</accession>
<evidence type="ECO:0000313" key="3">
    <source>
        <dbReference type="Proteomes" id="UP001267638"/>
    </source>
</evidence>
<protein>
    <submittedName>
        <fullName evidence="2">BexC/CtrB/KpsE family polysaccharide export inner-membrane protein</fullName>
    </submittedName>
</protein>
<keyword evidence="3" id="KW-1185">Reference proteome</keyword>
<comment type="caution">
    <text evidence="2">The sequence shown here is derived from an EMBL/GenBank/DDBJ whole genome shotgun (WGS) entry which is preliminary data.</text>
</comment>
<reference evidence="2 3" key="1">
    <citation type="submission" date="2023-07" db="EMBL/GenBank/DDBJ databases">
        <title>Sorghum-associated microbial communities from plants grown in Nebraska, USA.</title>
        <authorList>
            <person name="Schachtman D."/>
        </authorList>
    </citation>
    <scope>NUCLEOTIDE SEQUENCE [LARGE SCALE GENOMIC DNA]</scope>
    <source>
        <strain evidence="2 3">4256</strain>
    </source>
</reference>
<dbReference type="RefSeq" id="WP_310225186.1">
    <property type="nucleotide sequence ID" value="NZ_JAVDWV010000010.1"/>
</dbReference>
<evidence type="ECO:0000313" key="2">
    <source>
        <dbReference type="EMBL" id="MDR7155683.1"/>
    </source>
</evidence>
<dbReference type="PANTHER" id="PTHR32309">
    <property type="entry name" value="TYROSINE-PROTEIN KINASE"/>
    <property type="match status" value="1"/>
</dbReference>
<feature type="transmembrane region" description="Helical" evidence="1">
    <location>
        <begin position="12"/>
        <end position="32"/>
    </location>
</feature>
<dbReference type="Proteomes" id="UP001267638">
    <property type="component" value="Unassembled WGS sequence"/>
</dbReference>
<keyword evidence="1" id="KW-1133">Transmembrane helix</keyword>
<dbReference type="EMBL" id="JAVDWV010000010">
    <property type="protein sequence ID" value="MDR7155683.1"/>
    <property type="molecule type" value="Genomic_DNA"/>
</dbReference>
<keyword evidence="1" id="KW-0812">Transmembrane</keyword>
<name>A0ABU1X2A6_SPHXE</name>
<dbReference type="InterPro" id="IPR050445">
    <property type="entry name" value="Bact_polysacc_biosynth/exp"/>
</dbReference>
<keyword evidence="1" id="KW-0472">Membrane</keyword>
<proteinExistence type="predicted"/>
<evidence type="ECO:0000256" key="1">
    <source>
        <dbReference type="SAM" id="Phobius"/>
    </source>
</evidence>
<feature type="transmembrane region" description="Helical" evidence="1">
    <location>
        <begin position="341"/>
        <end position="362"/>
    </location>
</feature>
<dbReference type="PANTHER" id="PTHR32309:SF13">
    <property type="entry name" value="FERRIC ENTEROBACTIN TRANSPORT PROTEIN FEPE"/>
    <property type="match status" value="1"/>
</dbReference>
<organism evidence="2 3">
    <name type="scientific">Sphingobium xenophagum</name>
    <dbReference type="NCBI Taxonomy" id="121428"/>
    <lineage>
        <taxon>Bacteria</taxon>
        <taxon>Pseudomonadati</taxon>
        <taxon>Pseudomonadota</taxon>
        <taxon>Alphaproteobacteria</taxon>
        <taxon>Sphingomonadales</taxon>
        <taxon>Sphingomonadaceae</taxon>
        <taxon>Sphingobium</taxon>
    </lineage>
</organism>
<gene>
    <name evidence="2" type="ORF">J2W40_002515</name>
</gene>